<protein>
    <submittedName>
        <fullName evidence="1">Uncharacterized protein</fullName>
    </submittedName>
</protein>
<accession>A0A094YJ99</accession>
<dbReference type="EMBL" id="JPGK01000007">
    <property type="protein sequence ID" value="KGA93286.1"/>
    <property type="molecule type" value="Genomic_DNA"/>
</dbReference>
<comment type="caution">
    <text evidence="1">The sequence shown here is derived from an EMBL/GenBank/DDBJ whole genome shotgun (WGS) entry which is preliminary data.</text>
</comment>
<dbReference type="AlphaFoldDB" id="A0A094YJ99"/>
<gene>
    <name evidence="1" type="ORF">LptCag_0322</name>
</gene>
<dbReference type="PATRIC" id="fig|178606.4.peg.1914"/>
<organism evidence="1 2">
    <name type="scientific">Leptospirillum ferriphilum</name>
    <dbReference type="NCBI Taxonomy" id="178606"/>
    <lineage>
        <taxon>Bacteria</taxon>
        <taxon>Pseudomonadati</taxon>
        <taxon>Nitrospirota</taxon>
        <taxon>Nitrospiria</taxon>
        <taxon>Nitrospirales</taxon>
        <taxon>Nitrospiraceae</taxon>
        <taxon>Leptospirillum</taxon>
    </lineage>
</organism>
<evidence type="ECO:0000313" key="1">
    <source>
        <dbReference type="EMBL" id="KGA93286.1"/>
    </source>
</evidence>
<dbReference type="Proteomes" id="UP000029452">
    <property type="component" value="Unassembled WGS sequence"/>
</dbReference>
<name>A0A094YJ99_9BACT</name>
<sequence>MQHLNPLTEDPEKDHEGQILGRRELFRTVFFLTAHIRVESLSVIVFVPG</sequence>
<reference evidence="1 2" key="1">
    <citation type="submission" date="2014-06" db="EMBL/GenBank/DDBJ databases">
        <title>Draft genome sequence of iron oxidizing acidophile Leptospirillum ferriphilum DSM14647.</title>
        <authorList>
            <person name="Cardenas J.P."/>
            <person name="Lazcano M."/>
            <person name="Ossandon F.J."/>
            <person name="Corbett M."/>
            <person name="Holmes D.S."/>
            <person name="Watkin E."/>
        </authorList>
    </citation>
    <scope>NUCLEOTIDE SEQUENCE [LARGE SCALE GENOMIC DNA]</scope>
    <source>
        <strain evidence="1 2">DSM 14647</strain>
    </source>
</reference>
<evidence type="ECO:0000313" key="2">
    <source>
        <dbReference type="Proteomes" id="UP000029452"/>
    </source>
</evidence>
<proteinExistence type="predicted"/>